<dbReference type="HAMAP" id="MF_00480_B">
    <property type="entry name" value="Ribosomal_uS7_B"/>
    <property type="match status" value="1"/>
</dbReference>
<comment type="function">
    <text evidence="6">One of the primary rRNA binding proteins, it binds directly to 16S rRNA where it nucleates assembly of the head domain of the 30S subunit. Is located at the subunit interface close to the decoding center, probably blocks exit of the E-site tRNA.</text>
</comment>
<evidence type="ECO:0000256" key="2">
    <source>
        <dbReference type="ARBA" id="ARBA00022730"/>
    </source>
</evidence>
<accession>A0A0G1C746</accession>
<dbReference type="InterPro" id="IPR005717">
    <property type="entry name" value="Ribosomal_uS7_bac/org-type"/>
</dbReference>
<comment type="similarity">
    <text evidence="1 6 7">Belongs to the universal ribosomal protein uS7 family.</text>
</comment>
<dbReference type="InterPro" id="IPR000235">
    <property type="entry name" value="Ribosomal_uS7"/>
</dbReference>
<comment type="subunit">
    <text evidence="6">Part of the 30S ribosomal subunit. Contacts proteins S9 and S11.</text>
</comment>
<evidence type="ECO:0000256" key="5">
    <source>
        <dbReference type="ARBA" id="ARBA00023274"/>
    </source>
</evidence>
<evidence type="ECO:0000256" key="3">
    <source>
        <dbReference type="ARBA" id="ARBA00022884"/>
    </source>
</evidence>
<dbReference type="Proteomes" id="UP000034320">
    <property type="component" value="Unassembled WGS sequence"/>
</dbReference>
<dbReference type="EMBL" id="LCDD01000038">
    <property type="protein sequence ID" value="KKS45458.1"/>
    <property type="molecule type" value="Genomic_DNA"/>
</dbReference>
<dbReference type="GO" id="GO:0000049">
    <property type="term" value="F:tRNA binding"/>
    <property type="evidence" value="ECO:0007669"/>
    <property type="project" value="UniProtKB-UniRule"/>
</dbReference>
<sequence>MSRTGKIKRRSIENDPQFNNKLLARFINRVMKSGKKSVAQKMVYNAFEIIQKKNMEPLNVFQTALSNVGPRMEVRPRRVGGASYQVPTEVRGERKVALSIRWLIEAARKRSSKEYHTFADKLAAELIDAYNNTGEAIRKRDMMLRNAEANKAFAHFRW</sequence>
<keyword evidence="5 6" id="KW-0687">Ribonucleoprotein</keyword>
<evidence type="ECO:0000313" key="9">
    <source>
        <dbReference type="EMBL" id="KKS45458.1"/>
    </source>
</evidence>
<evidence type="ECO:0000256" key="7">
    <source>
        <dbReference type="RuleBase" id="RU003619"/>
    </source>
</evidence>
<keyword evidence="3 6" id="KW-0694">RNA-binding</keyword>
<evidence type="ECO:0000256" key="4">
    <source>
        <dbReference type="ARBA" id="ARBA00022980"/>
    </source>
</evidence>
<evidence type="ECO:0000259" key="8">
    <source>
        <dbReference type="Pfam" id="PF00177"/>
    </source>
</evidence>
<dbReference type="NCBIfam" id="TIGR01029">
    <property type="entry name" value="rpsG_bact"/>
    <property type="match status" value="1"/>
</dbReference>
<protein>
    <recommendedName>
        <fullName evidence="6">Small ribosomal subunit protein uS7</fullName>
    </recommendedName>
</protein>
<dbReference type="InterPro" id="IPR020606">
    <property type="entry name" value="Ribosomal_uS7_CS"/>
</dbReference>
<keyword evidence="6" id="KW-0820">tRNA-binding</keyword>
<dbReference type="GO" id="GO:0015935">
    <property type="term" value="C:small ribosomal subunit"/>
    <property type="evidence" value="ECO:0007669"/>
    <property type="project" value="InterPro"/>
</dbReference>
<evidence type="ECO:0000313" key="10">
    <source>
        <dbReference type="Proteomes" id="UP000034320"/>
    </source>
</evidence>
<dbReference type="PROSITE" id="PS00052">
    <property type="entry name" value="RIBOSOMAL_S7"/>
    <property type="match status" value="1"/>
</dbReference>
<feature type="domain" description="Small ribosomal subunit protein uS7" evidence="8">
    <location>
        <begin position="3"/>
        <end position="151"/>
    </location>
</feature>
<reference evidence="9 10" key="1">
    <citation type="journal article" date="2015" name="Nature">
        <title>rRNA introns, odd ribosomes, and small enigmatic genomes across a large radiation of phyla.</title>
        <authorList>
            <person name="Brown C.T."/>
            <person name="Hug L.A."/>
            <person name="Thomas B.C."/>
            <person name="Sharon I."/>
            <person name="Castelle C.J."/>
            <person name="Singh A."/>
            <person name="Wilkins M.J."/>
            <person name="Williams K.H."/>
            <person name="Banfield J.F."/>
        </authorList>
    </citation>
    <scope>NUCLEOTIDE SEQUENCE [LARGE SCALE GENOMIC DNA]</scope>
</reference>
<dbReference type="SUPFAM" id="SSF47973">
    <property type="entry name" value="Ribosomal protein S7"/>
    <property type="match status" value="1"/>
</dbReference>
<evidence type="ECO:0000256" key="1">
    <source>
        <dbReference type="ARBA" id="ARBA00007151"/>
    </source>
</evidence>
<dbReference type="Gene3D" id="1.10.455.10">
    <property type="entry name" value="Ribosomal protein S7 domain"/>
    <property type="match status" value="1"/>
</dbReference>
<name>A0A0G1C746_9BACT</name>
<dbReference type="Pfam" id="PF00177">
    <property type="entry name" value="Ribosomal_S7"/>
    <property type="match status" value="1"/>
</dbReference>
<dbReference type="InterPro" id="IPR036823">
    <property type="entry name" value="Ribosomal_uS7_dom_sf"/>
</dbReference>
<dbReference type="CDD" id="cd14869">
    <property type="entry name" value="uS7_Bacteria"/>
    <property type="match status" value="1"/>
</dbReference>
<dbReference type="PANTHER" id="PTHR11205">
    <property type="entry name" value="RIBOSOMAL PROTEIN S7"/>
    <property type="match status" value="1"/>
</dbReference>
<comment type="caution">
    <text evidence="9">The sequence shown here is derived from an EMBL/GenBank/DDBJ whole genome shotgun (WGS) entry which is preliminary data.</text>
</comment>
<evidence type="ECO:0000256" key="6">
    <source>
        <dbReference type="HAMAP-Rule" id="MF_00480"/>
    </source>
</evidence>
<dbReference type="GO" id="GO:0006412">
    <property type="term" value="P:translation"/>
    <property type="evidence" value="ECO:0007669"/>
    <property type="project" value="UniProtKB-UniRule"/>
</dbReference>
<proteinExistence type="inferred from homology"/>
<dbReference type="GO" id="GO:0003735">
    <property type="term" value="F:structural constituent of ribosome"/>
    <property type="evidence" value="ECO:0007669"/>
    <property type="project" value="InterPro"/>
</dbReference>
<dbReference type="InterPro" id="IPR023798">
    <property type="entry name" value="Ribosomal_uS7_dom"/>
</dbReference>
<dbReference type="PATRIC" id="fig|1618442.3.peg.1218"/>
<gene>
    <name evidence="6" type="primary">rpsG</name>
    <name evidence="9" type="ORF">UV09_C0038G0003</name>
</gene>
<dbReference type="GO" id="GO:0019843">
    <property type="term" value="F:rRNA binding"/>
    <property type="evidence" value="ECO:0007669"/>
    <property type="project" value="UniProtKB-UniRule"/>
</dbReference>
<dbReference type="PIRSF" id="PIRSF002122">
    <property type="entry name" value="RPS7p_RPS7a_RPS5e_RPS7o"/>
    <property type="match status" value="1"/>
</dbReference>
<keyword evidence="2 6" id="KW-0699">rRNA-binding</keyword>
<keyword evidence="4 6" id="KW-0689">Ribosomal protein</keyword>
<dbReference type="AlphaFoldDB" id="A0A0G1C746"/>
<dbReference type="FunFam" id="1.10.455.10:FF:000001">
    <property type="entry name" value="30S ribosomal protein S7"/>
    <property type="match status" value="1"/>
</dbReference>
<organism evidence="9 10">
    <name type="scientific">Candidatus Gottesmanbacteria bacterium GW2011_GWA2_42_18</name>
    <dbReference type="NCBI Taxonomy" id="1618442"/>
    <lineage>
        <taxon>Bacteria</taxon>
        <taxon>Candidatus Gottesmaniibacteriota</taxon>
    </lineage>
</organism>